<dbReference type="Proteomes" id="UP001371305">
    <property type="component" value="Unassembled WGS sequence"/>
</dbReference>
<reference evidence="1 2" key="1">
    <citation type="submission" date="2024-04" db="EMBL/GenBank/DDBJ databases">
        <title>Luteolibacter sp. isolated from soil.</title>
        <authorList>
            <person name="An J."/>
        </authorList>
    </citation>
    <scope>NUCLEOTIDE SEQUENCE [LARGE SCALE GENOMIC DNA]</scope>
    <source>
        <strain evidence="1 2">Y139</strain>
    </source>
</reference>
<comment type="caution">
    <text evidence="1">The sequence shown here is derived from an EMBL/GenBank/DDBJ whole genome shotgun (WGS) entry which is preliminary data.</text>
</comment>
<evidence type="ECO:0000313" key="2">
    <source>
        <dbReference type="Proteomes" id="UP001371305"/>
    </source>
</evidence>
<keyword evidence="2" id="KW-1185">Reference proteome</keyword>
<dbReference type="EMBL" id="JBBUKT010000013">
    <property type="protein sequence ID" value="MEK7953699.1"/>
    <property type="molecule type" value="Genomic_DNA"/>
</dbReference>
<gene>
    <name evidence="1" type="ORF">WKV53_24500</name>
</gene>
<proteinExistence type="predicted"/>
<accession>A0ABU9B101</accession>
<protein>
    <submittedName>
        <fullName evidence="1">Uncharacterized protein</fullName>
    </submittedName>
</protein>
<sequence>MKINRRLFVLGLILALASLVPLAWMFLIVTSKGPPSPREASREPAIPDGPPIPTSHIPTASERLLEGYADPSTPPIEDLKKVQRVVAGYFSVVKDASRFPIGGNADLAAALRGENPNRETYLPEGHPVFSKDGLLIDRWGSPLVVHPEAWTQLELRSAGPDKIAYTSDDLVMKPSGK</sequence>
<name>A0ABU9B101_9BACT</name>
<organism evidence="1 2">
    <name type="scientific">Luteolibacter soli</name>
    <dbReference type="NCBI Taxonomy" id="3135280"/>
    <lineage>
        <taxon>Bacteria</taxon>
        <taxon>Pseudomonadati</taxon>
        <taxon>Verrucomicrobiota</taxon>
        <taxon>Verrucomicrobiia</taxon>
        <taxon>Verrucomicrobiales</taxon>
        <taxon>Verrucomicrobiaceae</taxon>
        <taxon>Luteolibacter</taxon>
    </lineage>
</organism>
<dbReference type="RefSeq" id="WP_341407465.1">
    <property type="nucleotide sequence ID" value="NZ_JBBUKT010000013.1"/>
</dbReference>
<evidence type="ECO:0000313" key="1">
    <source>
        <dbReference type="EMBL" id="MEK7953699.1"/>
    </source>
</evidence>